<evidence type="ECO:0000259" key="12">
    <source>
        <dbReference type="Pfam" id="PF06750"/>
    </source>
</evidence>
<reference evidence="13 14" key="1">
    <citation type="journal article" date="2015" name="Microbiome">
        <title>Genomic resolution of linkages in carbon, nitrogen, and sulfur cycling among widespread estuary sediment bacteria.</title>
        <authorList>
            <person name="Baker B.J."/>
            <person name="Lazar C.S."/>
            <person name="Teske A.P."/>
            <person name="Dick G.J."/>
        </authorList>
    </citation>
    <scope>NUCLEOTIDE SEQUENCE [LARGE SCALE GENOMIC DNA]</scope>
    <source>
        <strain evidence="13">DG_78</strain>
    </source>
</reference>
<evidence type="ECO:0000256" key="8">
    <source>
        <dbReference type="RuleBase" id="RU003793"/>
    </source>
</evidence>
<protein>
    <recommendedName>
        <fullName evidence="9">Prepilin leader peptidase/N-methyltransferase</fullName>
        <ecNumber evidence="9">2.1.1.-</ecNumber>
        <ecNumber evidence="9">3.4.23.43</ecNumber>
    </recommendedName>
</protein>
<dbReference type="Pfam" id="PF06750">
    <property type="entry name" value="A24_N_bact"/>
    <property type="match status" value="1"/>
</dbReference>
<keyword evidence="9" id="KW-0645">Protease</keyword>
<dbReference type="PRINTS" id="PR00864">
    <property type="entry name" value="PREPILNPTASE"/>
</dbReference>
<comment type="function">
    <text evidence="9">Plays an essential role in type IV pili and type II pseudopili formation by proteolytically removing the leader sequence from substrate proteins and subsequently monomethylating the alpha-amino group of the newly exposed N-terminal phenylalanine.</text>
</comment>
<keyword evidence="9" id="KW-0378">Hydrolase</keyword>
<evidence type="ECO:0000313" key="13">
    <source>
        <dbReference type="EMBL" id="KPJ74247.1"/>
    </source>
</evidence>
<keyword evidence="3" id="KW-1003">Cell membrane</keyword>
<name>A0A0S7YHJ5_UNCT6</name>
<feature type="transmembrane region" description="Helical" evidence="10">
    <location>
        <begin position="227"/>
        <end position="255"/>
    </location>
</feature>
<dbReference type="Pfam" id="PF01478">
    <property type="entry name" value="Peptidase_A24"/>
    <property type="match status" value="1"/>
</dbReference>
<evidence type="ECO:0000256" key="3">
    <source>
        <dbReference type="ARBA" id="ARBA00022475"/>
    </source>
</evidence>
<gene>
    <name evidence="13" type="ORF">AMJ52_01355</name>
</gene>
<feature type="transmembrane region" description="Helical" evidence="10">
    <location>
        <begin position="6"/>
        <end position="25"/>
    </location>
</feature>
<comment type="caution">
    <text evidence="13">The sequence shown here is derived from an EMBL/GenBank/DDBJ whole genome shotgun (WGS) entry which is preliminary data.</text>
</comment>
<keyword evidence="6 10" id="KW-1133">Transmembrane helix</keyword>
<evidence type="ECO:0000256" key="9">
    <source>
        <dbReference type="RuleBase" id="RU003794"/>
    </source>
</evidence>
<evidence type="ECO:0000256" key="6">
    <source>
        <dbReference type="ARBA" id="ARBA00022989"/>
    </source>
</evidence>
<feature type="transmembrane region" description="Helical" evidence="10">
    <location>
        <begin position="186"/>
        <end position="215"/>
    </location>
</feature>
<dbReference type="EC" id="2.1.1.-" evidence="9"/>
<proteinExistence type="inferred from homology"/>
<dbReference type="GO" id="GO:0004190">
    <property type="term" value="F:aspartic-type endopeptidase activity"/>
    <property type="evidence" value="ECO:0007669"/>
    <property type="project" value="UniProtKB-EC"/>
</dbReference>
<dbReference type="AlphaFoldDB" id="A0A0S7YHJ5"/>
<evidence type="ECO:0000256" key="2">
    <source>
        <dbReference type="ARBA" id="ARBA00005801"/>
    </source>
</evidence>
<dbReference type="GO" id="GO:0005886">
    <property type="term" value="C:plasma membrane"/>
    <property type="evidence" value="ECO:0007669"/>
    <property type="project" value="UniProtKB-SubCell"/>
</dbReference>
<dbReference type="GO" id="GO:0006465">
    <property type="term" value="P:signal peptide processing"/>
    <property type="evidence" value="ECO:0007669"/>
    <property type="project" value="TreeGrafter"/>
</dbReference>
<dbReference type="GO" id="GO:0008168">
    <property type="term" value="F:methyltransferase activity"/>
    <property type="evidence" value="ECO:0007669"/>
    <property type="project" value="UniProtKB-KW"/>
</dbReference>
<dbReference type="InterPro" id="IPR014032">
    <property type="entry name" value="Peptidase_A24A_bac"/>
</dbReference>
<organism evidence="13 14">
    <name type="scientific">candidate division TA06 bacterium DG_78</name>
    <dbReference type="NCBI Taxonomy" id="1703772"/>
    <lineage>
        <taxon>Bacteria</taxon>
        <taxon>Bacteria division TA06</taxon>
    </lineage>
</organism>
<dbReference type="EMBL" id="LJNI01000010">
    <property type="protein sequence ID" value="KPJ74247.1"/>
    <property type="molecule type" value="Genomic_DNA"/>
</dbReference>
<comment type="subcellular location">
    <subcellularLocation>
        <location evidence="1">Cell inner membrane</location>
        <topology evidence="1">Multi-pass membrane protein</topology>
    </subcellularLocation>
    <subcellularLocation>
        <location evidence="9">Cell membrane</location>
        <topology evidence="9">Multi-pass membrane protein</topology>
    </subcellularLocation>
</comment>
<keyword evidence="9" id="KW-0511">Multifunctional enzyme</keyword>
<dbReference type="GO" id="GO:0032259">
    <property type="term" value="P:methylation"/>
    <property type="evidence" value="ECO:0007669"/>
    <property type="project" value="UniProtKB-KW"/>
</dbReference>
<comment type="catalytic activity">
    <reaction evidence="9">
        <text>Typically cleaves a -Gly-|-Phe- bond to release an N-terminal, basic peptide of 5-8 residues from type IV prepilin, and then N-methylates the new N-terminal amino group, the methyl donor being S-adenosyl-L-methionine.</text>
        <dbReference type="EC" id="3.4.23.43"/>
    </reaction>
</comment>
<dbReference type="Proteomes" id="UP000051012">
    <property type="component" value="Unassembled WGS sequence"/>
</dbReference>
<sequence>MIIIYDIFAFFFGAAIGSFLNVVIYRMPEGISIIRPNSFCPKCKKPIKWFENIPVISYIFLKGRCSRCHSRISIRYPLIEIITGCLFLYAFIHFGLSIDFFFYVFFFCSLIIISSIDFSYQIIPDIISMPGIFIGLIFQIIKGNFLPGLIGMLFGGGLILLIRVIGGKVYKKEVMGVGDVYLTAMIGAFVGFPLILSAIFIAALIGSILGIIFIISTKQSRESPIPFGPFLSIGGILVIILQQKIVQVFAFLGVYQ</sequence>
<evidence type="ECO:0000256" key="1">
    <source>
        <dbReference type="ARBA" id="ARBA00004429"/>
    </source>
</evidence>
<dbReference type="Gene3D" id="1.20.120.1220">
    <property type="match status" value="1"/>
</dbReference>
<accession>A0A0S7YHJ5</accession>
<keyword evidence="5 9" id="KW-0812">Transmembrane</keyword>
<dbReference type="PANTHER" id="PTHR30487">
    <property type="entry name" value="TYPE 4 PREPILIN-LIKE PROTEINS LEADER PEPTIDE-PROCESSING ENZYME"/>
    <property type="match status" value="1"/>
</dbReference>
<dbReference type="InterPro" id="IPR010627">
    <property type="entry name" value="Prepilin_pept_A24_N"/>
</dbReference>
<keyword evidence="4" id="KW-0997">Cell inner membrane</keyword>
<keyword evidence="7 10" id="KW-0472">Membrane</keyword>
<feature type="transmembrane region" description="Helical" evidence="10">
    <location>
        <begin position="144"/>
        <end position="166"/>
    </location>
</feature>
<evidence type="ECO:0000256" key="10">
    <source>
        <dbReference type="SAM" id="Phobius"/>
    </source>
</evidence>
<feature type="transmembrane region" description="Helical" evidence="10">
    <location>
        <begin position="100"/>
        <end position="123"/>
    </location>
</feature>
<dbReference type="InterPro" id="IPR050882">
    <property type="entry name" value="Prepilin_peptidase/N-MTase"/>
</dbReference>
<evidence type="ECO:0000313" key="14">
    <source>
        <dbReference type="Proteomes" id="UP000051012"/>
    </source>
</evidence>
<evidence type="ECO:0000259" key="11">
    <source>
        <dbReference type="Pfam" id="PF01478"/>
    </source>
</evidence>
<evidence type="ECO:0000256" key="7">
    <source>
        <dbReference type="ARBA" id="ARBA00023136"/>
    </source>
</evidence>
<evidence type="ECO:0000256" key="4">
    <source>
        <dbReference type="ARBA" id="ARBA00022519"/>
    </source>
</evidence>
<dbReference type="PATRIC" id="fig|1703772.3.peg.412"/>
<comment type="similarity">
    <text evidence="2 8">Belongs to the peptidase A24 family.</text>
</comment>
<keyword evidence="9" id="KW-0808">Transferase</keyword>
<dbReference type="PANTHER" id="PTHR30487:SF0">
    <property type="entry name" value="PREPILIN LEADER PEPTIDASE_N-METHYLTRANSFERASE-RELATED"/>
    <property type="match status" value="1"/>
</dbReference>
<feature type="domain" description="Prepilin peptidase A24 N-terminal" evidence="12">
    <location>
        <begin position="12"/>
        <end position="94"/>
    </location>
</feature>
<dbReference type="InterPro" id="IPR000045">
    <property type="entry name" value="Prepilin_IV_endopep_pep"/>
</dbReference>
<dbReference type="EC" id="3.4.23.43" evidence="9"/>
<evidence type="ECO:0000256" key="5">
    <source>
        <dbReference type="ARBA" id="ARBA00022692"/>
    </source>
</evidence>
<keyword evidence="9" id="KW-0489">Methyltransferase</keyword>
<feature type="domain" description="Prepilin type IV endopeptidase peptidase" evidence="11">
    <location>
        <begin position="105"/>
        <end position="211"/>
    </location>
</feature>
<feature type="transmembrane region" description="Helical" evidence="10">
    <location>
        <begin position="74"/>
        <end position="94"/>
    </location>
</feature>